<gene>
    <name evidence="3" type="ORF">ABID37_000800</name>
</gene>
<proteinExistence type="predicted"/>
<dbReference type="PROSITE" id="PS51257">
    <property type="entry name" value="PROKAR_LIPOPROTEIN"/>
    <property type="match status" value="1"/>
</dbReference>
<feature type="chain" id="PRO_5045807518" evidence="2">
    <location>
        <begin position="23"/>
        <end position="61"/>
    </location>
</feature>
<keyword evidence="4" id="KW-1185">Reference proteome</keyword>
<accession>A0ABV2MUY2</accession>
<organism evidence="3 4">
    <name type="scientific">Aquamicrobium terrae</name>
    <dbReference type="NCBI Taxonomy" id="1324945"/>
    <lineage>
        <taxon>Bacteria</taxon>
        <taxon>Pseudomonadati</taxon>
        <taxon>Pseudomonadota</taxon>
        <taxon>Alphaproteobacteria</taxon>
        <taxon>Hyphomicrobiales</taxon>
        <taxon>Phyllobacteriaceae</taxon>
        <taxon>Aquamicrobium</taxon>
    </lineage>
</organism>
<name>A0ABV2MUY2_9HYPH</name>
<feature type="signal peptide" evidence="2">
    <location>
        <begin position="1"/>
        <end position="22"/>
    </location>
</feature>
<reference evidence="3 4" key="1">
    <citation type="submission" date="2024-06" db="EMBL/GenBank/DDBJ databases">
        <title>Genomic Encyclopedia of Type Strains, Phase IV (KMG-IV): sequencing the most valuable type-strain genomes for metagenomic binning, comparative biology and taxonomic classification.</title>
        <authorList>
            <person name="Goeker M."/>
        </authorList>
    </citation>
    <scope>NUCLEOTIDE SEQUENCE [LARGE SCALE GENOMIC DNA]</scope>
    <source>
        <strain evidence="3 4">DSM 27865</strain>
    </source>
</reference>
<evidence type="ECO:0000313" key="3">
    <source>
        <dbReference type="EMBL" id="MET3790609.1"/>
    </source>
</evidence>
<dbReference type="EMBL" id="JBEPML010000002">
    <property type="protein sequence ID" value="MET3790609.1"/>
    <property type="molecule type" value="Genomic_DNA"/>
</dbReference>
<feature type="region of interest" description="Disordered" evidence="1">
    <location>
        <begin position="22"/>
        <end position="61"/>
    </location>
</feature>
<evidence type="ECO:0000256" key="2">
    <source>
        <dbReference type="SAM" id="SignalP"/>
    </source>
</evidence>
<evidence type="ECO:0000313" key="4">
    <source>
        <dbReference type="Proteomes" id="UP001549076"/>
    </source>
</evidence>
<comment type="caution">
    <text evidence="3">The sequence shown here is derived from an EMBL/GenBank/DDBJ whole genome shotgun (WGS) entry which is preliminary data.</text>
</comment>
<sequence length="61" mass="5930">MTRKIQLLAALGLTLIAVTACSQTETTSSVPPPGATEAPPPPGAGVMAPSDTVAPAPSGTM</sequence>
<protein>
    <submittedName>
        <fullName evidence="3">Uncharacterized protein</fullName>
    </submittedName>
</protein>
<dbReference type="Proteomes" id="UP001549076">
    <property type="component" value="Unassembled WGS sequence"/>
</dbReference>
<keyword evidence="2" id="KW-0732">Signal</keyword>
<dbReference type="RefSeq" id="WP_354192788.1">
    <property type="nucleotide sequence ID" value="NZ_JBEPML010000002.1"/>
</dbReference>
<feature type="compositionally biased region" description="Pro residues" evidence="1">
    <location>
        <begin position="30"/>
        <end position="43"/>
    </location>
</feature>
<evidence type="ECO:0000256" key="1">
    <source>
        <dbReference type="SAM" id="MobiDB-lite"/>
    </source>
</evidence>